<feature type="domain" description="Phospholipid/glycerol acyltransferase" evidence="6">
    <location>
        <begin position="58"/>
        <end position="170"/>
    </location>
</feature>
<dbReference type="Pfam" id="PF01553">
    <property type="entry name" value="Acyltransferase"/>
    <property type="match status" value="1"/>
</dbReference>
<name>A0A2W2BBG1_9HYPH</name>
<comment type="pathway">
    <text evidence="1">Lipid metabolism.</text>
</comment>
<dbReference type="SUPFAM" id="SSF69593">
    <property type="entry name" value="Glycerol-3-phosphate (1)-acyltransferase"/>
    <property type="match status" value="1"/>
</dbReference>
<keyword evidence="4" id="KW-0443">Lipid metabolism</keyword>
<evidence type="ECO:0000259" key="6">
    <source>
        <dbReference type="SMART" id="SM00563"/>
    </source>
</evidence>
<evidence type="ECO:0000256" key="1">
    <source>
        <dbReference type="ARBA" id="ARBA00005189"/>
    </source>
</evidence>
<comment type="caution">
    <text evidence="7">The sequence shown here is derived from an EMBL/GenBank/DDBJ whole genome shotgun (WGS) entry which is preliminary data.</text>
</comment>
<protein>
    <submittedName>
        <fullName evidence="7">1-acyl-sn-glycerol-3-phosphate acyltransferase</fullName>
    </submittedName>
</protein>
<dbReference type="GO" id="GO:0006654">
    <property type="term" value="P:phosphatidic acid biosynthetic process"/>
    <property type="evidence" value="ECO:0007669"/>
    <property type="project" value="TreeGrafter"/>
</dbReference>
<evidence type="ECO:0000313" key="8">
    <source>
        <dbReference type="Proteomes" id="UP000248795"/>
    </source>
</evidence>
<keyword evidence="2" id="KW-0444">Lipid biosynthesis</keyword>
<dbReference type="CDD" id="cd07989">
    <property type="entry name" value="LPLAT_AGPAT-like"/>
    <property type="match status" value="1"/>
</dbReference>
<evidence type="ECO:0000313" key="7">
    <source>
        <dbReference type="EMBL" id="PZF77478.1"/>
    </source>
</evidence>
<reference evidence="8" key="1">
    <citation type="submission" date="2018-06" db="EMBL/GenBank/DDBJ databases">
        <title>Aestuariibacter litoralis strain KCTC 52945T.</title>
        <authorList>
            <person name="Li X."/>
            <person name="Salam N."/>
            <person name="Li J.-L."/>
            <person name="Chen Y.-M."/>
            <person name="Yang Z.-W."/>
            <person name="Zhang L.-Y."/>
            <person name="Han M.-X."/>
            <person name="Xiao M."/>
            <person name="Li W.-J."/>
        </authorList>
    </citation>
    <scope>NUCLEOTIDE SEQUENCE [LARGE SCALE GENOMIC DNA]</scope>
    <source>
        <strain evidence="8">KCTC 52945</strain>
    </source>
</reference>
<accession>A0A2W2BBG1</accession>
<keyword evidence="5 7" id="KW-0012">Acyltransferase</keyword>
<dbReference type="SMART" id="SM00563">
    <property type="entry name" value="PlsC"/>
    <property type="match status" value="1"/>
</dbReference>
<dbReference type="InterPro" id="IPR002123">
    <property type="entry name" value="Plipid/glycerol_acylTrfase"/>
</dbReference>
<keyword evidence="3 7" id="KW-0808">Transferase</keyword>
<dbReference type="PANTHER" id="PTHR10434:SF64">
    <property type="entry name" value="1-ACYL-SN-GLYCEROL-3-PHOSPHATE ACYLTRANSFERASE-RELATED"/>
    <property type="match status" value="1"/>
</dbReference>
<evidence type="ECO:0000256" key="4">
    <source>
        <dbReference type="ARBA" id="ARBA00023098"/>
    </source>
</evidence>
<dbReference type="PANTHER" id="PTHR10434">
    <property type="entry name" value="1-ACYL-SN-GLYCEROL-3-PHOSPHATE ACYLTRANSFERASE"/>
    <property type="match status" value="1"/>
</dbReference>
<dbReference type="Proteomes" id="UP000248795">
    <property type="component" value="Unassembled WGS sequence"/>
</dbReference>
<gene>
    <name evidence="7" type="ORF">DK847_09180</name>
</gene>
<proteinExistence type="predicted"/>
<dbReference type="AlphaFoldDB" id="A0A2W2BBG1"/>
<evidence type="ECO:0000256" key="5">
    <source>
        <dbReference type="ARBA" id="ARBA00023315"/>
    </source>
</evidence>
<keyword evidence="8" id="KW-1185">Reference proteome</keyword>
<evidence type="ECO:0000256" key="2">
    <source>
        <dbReference type="ARBA" id="ARBA00022516"/>
    </source>
</evidence>
<organism evidence="7 8">
    <name type="scientific">Aestuariivirga litoralis</name>
    <dbReference type="NCBI Taxonomy" id="2650924"/>
    <lineage>
        <taxon>Bacteria</taxon>
        <taxon>Pseudomonadati</taxon>
        <taxon>Pseudomonadota</taxon>
        <taxon>Alphaproteobacteria</taxon>
        <taxon>Hyphomicrobiales</taxon>
        <taxon>Aestuariivirgaceae</taxon>
        <taxon>Aestuariivirga</taxon>
    </lineage>
</organism>
<dbReference type="GO" id="GO:0003841">
    <property type="term" value="F:1-acylglycerol-3-phosphate O-acyltransferase activity"/>
    <property type="evidence" value="ECO:0007669"/>
    <property type="project" value="TreeGrafter"/>
</dbReference>
<evidence type="ECO:0000256" key="3">
    <source>
        <dbReference type="ARBA" id="ARBA00022679"/>
    </source>
</evidence>
<dbReference type="EMBL" id="QKVK01000003">
    <property type="protein sequence ID" value="PZF77478.1"/>
    <property type="molecule type" value="Genomic_DNA"/>
</dbReference>
<sequence length="250" mass="27927">MLILFCALTLPLMPLQQLFVWFWPRQARTFPMHYHRLVCRILGVRLEVTGAARPHGPLLIAANHVSWLDIVVLSAVAPVSFIAKKEVAKWPFFGTLARLQRTVFVDRDRRHATADGRDEMRERLKAGDTLVLFAEGTSGDGRSVLPFKSSFFGAADTPGVVVQPVTIAYRGHRNLPMNRRTLPTYAWYGDMDLVPHLLGALRSGPIEVTVICHLPLSLGGELSRKALARHAEAEVRTGLVQALHRTSKIR</sequence>
<dbReference type="RefSeq" id="WP_111197954.1">
    <property type="nucleotide sequence ID" value="NZ_QKVK01000003.1"/>
</dbReference>